<dbReference type="PANTHER" id="PTHR21237:SF23">
    <property type="entry name" value="GRPE PROTEIN HOMOLOG, MITOCHONDRIAL"/>
    <property type="match status" value="1"/>
</dbReference>
<dbReference type="PRINTS" id="PR00773">
    <property type="entry name" value="GRPEPROTEIN"/>
</dbReference>
<dbReference type="SUPFAM" id="SSF51064">
    <property type="entry name" value="Head domain of nucleotide exchange factor GrpE"/>
    <property type="match status" value="1"/>
</dbReference>
<organism evidence="14 15">
    <name type="scientific">Sphingomonas prati</name>
    <dbReference type="NCBI Taxonomy" id="1843237"/>
    <lineage>
        <taxon>Bacteria</taxon>
        <taxon>Pseudomonadati</taxon>
        <taxon>Pseudomonadota</taxon>
        <taxon>Alphaproteobacteria</taxon>
        <taxon>Sphingomonadales</taxon>
        <taxon>Sphingomonadaceae</taxon>
        <taxon>Sphingomonas</taxon>
    </lineage>
</organism>
<evidence type="ECO:0000256" key="12">
    <source>
        <dbReference type="RuleBase" id="RU004478"/>
    </source>
</evidence>
<comment type="function">
    <text evidence="7 10 11">Participates actively in the response to hyperosmotic and heat shock by preventing the aggregation of stress-denatured proteins, in association with DnaK and GrpE. It is the nucleotide exchange factor for DnaK and may function as a thermosensor. Unfolded proteins bind initially to DnaJ; upon interaction with the DnaJ-bound protein, DnaK hydrolyzes its bound ATP, resulting in the formation of a stable complex. GrpE releases ADP from DnaK; ATP binding to DnaK triggers the release of the substrate protein, thus completing the reaction cycle. Several rounds of ATP-dependent interactions between DnaJ, DnaK and GrpE are required for fully efficient folding.</text>
</comment>
<dbReference type="GO" id="GO:0005737">
    <property type="term" value="C:cytoplasm"/>
    <property type="evidence" value="ECO:0007669"/>
    <property type="project" value="UniProtKB-SubCell"/>
</dbReference>
<sequence>MIDMTNDDTNTEDLRAETAGDAPELAEHDRYAALEEEVARLKNEVLYAQADTQNVRRRLEKDKADATAYAATSFARDMLSVADNMSRALSVIPDEMRGDERLKGLLVGIEATGRELESVLKRHGVVKIESMGEKLDPNKHQAMIEMPSDKAPGTVIQEMQAGYMLRDRLLRPAMVGVARAPDGAAG</sequence>
<evidence type="ECO:0000256" key="13">
    <source>
        <dbReference type="SAM" id="MobiDB-lite"/>
    </source>
</evidence>
<dbReference type="GO" id="GO:0051087">
    <property type="term" value="F:protein-folding chaperone binding"/>
    <property type="evidence" value="ECO:0007669"/>
    <property type="project" value="InterPro"/>
</dbReference>
<dbReference type="InterPro" id="IPR000740">
    <property type="entry name" value="GrpE"/>
</dbReference>
<evidence type="ECO:0000256" key="10">
    <source>
        <dbReference type="HAMAP-Rule" id="MF_01151"/>
    </source>
</evidence>
<dbReference type="GO" id="GO:0006457">
    <property type="term" value="P:protein folding"/>
    <property type="evidence" value="ECO:0007669"/>
    <property type="project" value="InterPro"/>
</dbReference>
<evidence type="ECO:0000256" key="5">
    <source>
        <dbReference type="ARBA" id="ARBA00023016"/>
    </source>
</evidence>
<evidence type="ECO:0000313" key="14">
    <source>
        <dbReference type="EMBL" id="MBB5730678.1"/>
    </source>
</evidence>
<evidence type="ECO:0000256" key="6">
    <source>
        <dbReference type="ARBA" id="ARBA00023186"/>
    </source>
</evidence>
<comment type="subcellular location">
    <subcellularLocation>
        <location evidence="1 10">Cytoplasm</location>
    </subcellularLocation>
</comment>
<reference evidence="14 15" key="1">
    <citation type="submission" date="2020-08" db="EMBL/GenBank/DDBJ databases">
        <title>Genomic Encyclopedia of Type Strains, Phase IV (KMG-IV): sequencing the most valuable type-strain genomes for metagenomic binning, comparative biology and taxonomic classification.</title>
        <authorList>
            <person name="Goeker M."/>
        </authorList>
    </citation>
    <scope>NUCLEOTIDE SEQUENCE [LARGE SCALE GENOMIC DNA]</scope>
    <source>
        <strain evidence="14 15">DSM 103336</strain>
    </source>
</reference>
<evidence type="ECO:0000313" key="15">
    <source>
        <dbReference type="Proteomes" id="UP000546701"/>
    </source>
</evidence>
<dbReference type="Proteomes" id="UP000546701">
    <property type="component" value="Unassembled WGS sequence"/>
</dbReference>
<comment type="similarity">
    <text evidence="2 10 12">Belongs to the GrpE family.</text>
</comment>
<comment type="subunit">
    <text evidence="3 10">Homodimer.</text>
</comment>
<evidence type="ECO:0000256" key="2">
    <source>
        <dbReference type="ARBA" id="ARBA00009054"/>
    </source>
</evidence>
<keyword evidence="5 10" id="KW-0346">Stress response</keyword>
<dbReference type="InterPro" id="IPR013805">
    <property type="entry name" value="GrpE_CC"/>
</dbReference>
<evidence type="ECO:0000256" key="8">
    <source>
        <dbReference type="ARBA" id="ARBA00072274"/>
    </source>
</evidence>
<proteinExistence type="inferred from homology"/>
<dbReference type="Gene3D" id="3.90.20.20">
    <property type="match status" value="1"/>
</dbReference>
<dbReference type="GO" id="GO:0051082">
    <property type="term" value="F:unfolded protein binding"/>
    <property type="evidence" value="ECO:0007669"/>
    <property type="project" value="TreeGrafter"/>
</dbReference>
<evidence type="ECO:0000256" key="1">
    <source>
        <dbReference type="ARBA" id="ARBA00004496"/>
    </source>
</evidence>
<dbReference type="PANTHER" id="PTHR21237">
    <property type="entry name" value="GRPE PROTEIN"/>
    <property type="match status" value="1"/>
</dbReference>
<dbReference type="FunFam" id="2.30.22.10:FF:000001">
    <property type="entry name" value="Protein GrpE"/>
    <property type="match status" value="1"/>
</dbReference>
<dbReference type="HAMAP" id="MF_01151">
    <property type="entry name" value="GrpE"/>
    <property type="match status" value="1"/>
</dbReference>
<evidence type="ECO:0000256" key="3">
    <source>
        <dbReference type="ARBA" id="ARBA00011738"/>
    </source>
</evidence>
<feature type="compositionally biased region" description="Acidic residues" evidence="13">
    <location>
        <begin position="1"/>
        <end position="11"/>
    </location>
</feature>
<dbReference type="AlphaFoldDB" id="A0A7W9BV39"/>
<dbReference type="GO" id="GO:0000774">
    <property type="term" value="F:adenyl-nucleotide exchange factor activity"/>
    <property type="evidence" value="ECO:0007669"/>
    <property type="project" value="InterPro"/>
</dbReference>
<protein>
    <recommendedName>
        <fullName evidence="8 10">Protein GrpE</fullName>
    </recommendedName>
    <alternativeName>
        <fullName evidence="9 10">HSP-70 cofactor</fullName>
    </alternativeName>
</protein>
<dbReference type="InterPro" id="IPR009012">
    <property type="entry name" value="GrpE_head"/>
</dbReference>
<comment type="caution">
    <text evidence="14">The sequence shown here is derived from an EMBL/GenBank/DDBJ whole genome shotgun (WGS) entry which is preliminary data.</text>
</comment>
<keyword evidence="15" id="KW-1185">Reference proteome</keyword>
<dbReference type="Gene3D" id="2.30.22.10">
    <property type="entry name" value="Head domain of nucleotide exchange factor GrpE"/>
    <property type="match status" value="1"/>
</dbReference>
<dbReference type="CDD" id="cd00446">
    <property type="entry name" value="GrpE"/>
    <property type="match status" value="1"/>
</dbReference>
<dbReference type="Pfam" id="PF01025">
    <property type="entry name" value="GrpE"/>
    <property type="match status" value="1"/>
</dbReference>
<evidence type="ECO:0000256" key="9">
    <source>
        <dbReference type="ARBA" id="ARBA00076414"/>
    </source>
</evidence>
<keyword evidence="4 10" id="KW-0963">Cytoplasm</keyword>
<gene>
    <name evidence="10" type="primary">grpE</name>
    <name evidence="14" type="ORF">FHS99_003184</name>
</gene>
<dbReference type="NCBIfam" id="NF010738">
    <property type="entry name" value="PRK14140.1"/>
    <property type="match status" value="1"/>
</dbReference>
<evidence type="ECO:0000256" key="7">
    <source>
        <dbReference type="ARBA" id="ARBA00053401"/>
    </source>
</evidence>
<name>A0A7W9BV39_9SPHN</name>
<keyword evidence="6 10" id="KW-0143">Chaperone</keyword>
<feature type="region of interest" description="Disordered" evidence="13">
    <location>
        <begin position="1"/>
        <end position="25"/>
    </location>
</feature>
<dbReference type="EMBL" id="JACIJR010000008">
    <property type="protein sequence ID" value="MBB5730678.1"/>
    <property type="molecule type" value="Genomic_DNA"/>
</dbReference>
<dbReference type="GO" id="GO:0042803">
    <property type="term" value="F:protein homodimerization activity"/>
    <property type="evidence" value="ECO:0007669"/>
    <property type="project" value="InterPro"/>
</dbReference>
<evidence type="ECO:0000256" key="4">
    <source>
        <dbReference type="ARBA" id="ARBA00022490"/>
    </source>
</evidence>
<dbReference type="PROSITE" id="PS01071">
    <property type="entry name" value="GRPE"/>
    <property type="match status" value="1"/>
</dbReference>
<dbReference type="SUPFAM" id="SSF58014">
    <property type="entry name" value="Coiled-coil domain of nucleotide exchange factor GrpE"/>
    <property type="match status" value="1"/>
</dbReference>
<evidence type="ECO:0000256" key="11">
    <source>
        <dbReference type="RuleBase" id="RU000639"/>
    </source>
</evidence>
<accession>A0A7W9BV39</accession>